<accession>A0ABQ3V153</accession>
<evidence type="ECO:0000313" key="1">
    <source>
        <dbReference type="EMBL" id="GHO58708.1"/>
    </source>
</evidence>
<comment type="caution">
    <text evidence="1">The sequence shown here is derived from an EMBL/GenBank/DDBJ whole genome shotgun (WGS) entry which is preliminary data.</text>
</comment>
<dbReference type="Proteomes" id="UP000654345">
    <property type="component" value="Unassembled WGS sequence"/>
</dbReference>
<dbReference type="InterPro" id="IPR021848">
    <property type="entry name" value="HODM_asu-like"/>
</dbReference>
<keyword evidence="2" id="KW-1185">Reference proteome</keyword>
<proteinExistence type="predicted"/>
<organism evidence="1 2">
    <name type="scientific">Ktedonobacter robiniae</name>
    <dbReference type="NCBI Taxonomy" id="2778365"/>
    <lineage>
        <taxon>Bacteria</taxon>
        <taxon>Bacillati</taxon>
        <taxon>Chloroflexota</taxon>
        <taxon>Ktedonobacteria</taxon>
        <taxon>Ktedonobacterales</taxon>
        <taxon>Ktedonobacteraceae</taxon>
        <taxon>Ktedonobacter</taxon>
    </lineage>
</organism>
<reference evidence="1 2" key="1">
    <citation type="journal article" date="2021" name="Int. J. Syst. Evol. Microbiol.">
        <title>Reticulibacter mediterranei gen. nov., sp. nov., within the new family Reticulibacteraceae fam. nov., and Ktedonospora formicarum gen. nov., sp. nov., Ktedonobacter robiniae sp. nov., Dictyobacter formicarum sp. nov. and Dictyobacter arantiisoli sp. nov., belonging to the class Ktedonobacteria.</title>
        <authorList>
            <person name="Yabe S."/>
            <person name="Zheng Y."/>
            <person name="Wang C.M."/>
            <person name="Sakai Y."/>
            <person name="Abe K."/>
            <person name="Yokota A."/>
            <person name="Donadio S."/>
            <person name="Cavaletti L."/>
            <person name="Monciardini P."/>
        </authorList>
    </citation>
    <scope>NUCLEOTIDE SEQUENCE [LARGE SCALE GENOMIC DNA]</scope>
    <source>
        <strain evidence="1 2">SOSP1-30</strain>
    </source>
</reference>
<evidence type="ECO:0000313" key="2">
    <source>
        <dbReference type="Proteomes" id="UP000654345"/>
    </source>
</evidence>
<dbReference type="Pfam" id="PF11927">
    <property type="entry name" value="HODM_asu-like"/>
    <property type="match status" value="1"/>
</dbReference>
<dbReference type="EMBL" id="BNJG01000003">
    <property type="protein sequence ID" value="GHO58708.1"/>
    <property type="molecule type" value="Genomic_DNA"/>
</dbReference>
<name>A0ABQ3V153_9CHLR</name>
<gene>
    <name evidence="1" type="ORF">KSB_71830</name>
</gene>
<protein>
    <submittedName>
        <fullName evidence="1">Uncharacterized protein</fullName>
    </submittedName>
</protein>
<sequence>MFPYFPLKADVFSMAMGTQALESGRLIEIDPDHYAPEIQLKRALLTNDQNHYLHAPQETLPAQWEIVELLLEQLARDYPHYFSLTKNGKQVTWHNSLLQEITVFEIGLAASLPYAPWTGWEGRFRKTCFCCAPIRHRVSPWSRANSASPTPGAWRRNWASHF</sequence>